<reference evidence="4" key="1">
    <citation type="journal article" date="2014" name="Int. J. Syst. Evol. Microbiol.">
        <title>Complete genome sequence of Corynebacterium casei LMG S-19264T (=DSM 44701T), isolated from a smear-ripened cheese.</title>
        <authorList>
            <consortium name="US DOE Joint Genome Institute (JGI-PGF)"/>
            <person name="Walter F."/>
            <person name="Albersmeier A."/>
            <person name="Kalinowski J."/>
            <person name="Ruckert C."/>
        </authorList>
    </citation>
    <scope>NUCLEOTIDE SEQUENCE</scope>
    <source>
        <strain evidence="4">NBRC 101628</strain>
    </source>
</reference>
<protein>
    <submittedName>
        <fullName evidence="4">Alkaline phosphatase</fullName>
    </submittedName>
</protein>
<dbReference type="AlphaFoldDB" id="A0AA37RXE9"/>
<dbReference type="RefSeq" id="WP_095505111.1">
    <property type="nucleotide sequence ID" value="NZ_BSNC01000004.1"/>
</dbReference>
<evidence type="ECO:0000259" key="2">
    <source>
        <dbReference type="Pfam" id="PF22494"/>
    </source>
</evidence>
<dbReference type="InterPro" id="IPR055575">
    <property type="entry name" value="DUF7151"/>
</dbReference>
<keyword evidence="5" id="KW-1185">Reference proteome</keyword>
<dbReference type="InterPro" id="IPR015943">
    <property type="entry name" value="WD40/YVTN_repeat-like_dom_sf"/>
</dbReference>
<comment type="caution">
    <text evidence="4">The sequence shown here is derived from an EMBL/GenBank/DDBJ whole genome shotgun (WGS) entry which is preliminary data.</text>
</comment>
<feature type="domain" description="DUF7151" evidence="3">
    <location>
        <begin position="39"/>
        <end position="85"/>
    </location>
</feature>
<dbReference type="InterPro" id="IPR018247">
    <property type="entry name" value="EF_Hand_1_Ca_BS"/>
</dbReference>
<dbReference type="InterPro" id="IPR011044">
    <property type="entry name" value="Quino_amine_DH_bsu"/>
</dbReference>
<dbReference type="PROSITE" id="PS00018">
    <property type="entry name" value="EF_HAND_1"/>
    <property type="match status" value="1"/>
</dbReference>
<dbReference type="InterPro" id="IPR052956">
    <property type="entry name" value="Mesenchyme-surface_protein"/>
</dbReference>
<dbReference type="Proteomes" id="UP001161422">
    <property type="component" value="Unassembled WGS sequence"/>
</dbReference>
<accession>A0AA37RXE9</accession>
<dbReference type="EMBL" id="BSNC01000004">
    <property type="protein sequence ID" value="GLP96457.1"/>
    <property type="molecule type" value="Genomic_DNA"/>
</dbReference>
<proteinExistence type="predicted"/>
<reference evidence="4" key="2">
    <citation type="submission" date="2023-01" db="EMBL/GenBank/DDBJ databases">
        <title>Draft genome sequence of Paraferrimonas sedimenticola strain NBRC 101628.</title>
        <authorList>
            <person name="Sun Q."/>
            <person name="Mori K."/>
        </authorList>
    </citation>
    <scope>NUCLEOTIDE SEQUENCE</scope>
    <source>
        <strain evidence="4">NBRC 101628</strain>
    </source>
</reference>
<name>A0AA37RXE9_9GAMM</name>
<dbReference type="PROSITE" id="PS51257">
    <property type="entry name" value="PROKAR_LIPOPROTEIN"/>
    <property type="match status" value="1"/>
</dbReference>
<sequence>MNTSLKPLALILGGLLLTGCNGDDGQNGKDGIDGENGKNTLVRISDIPVGDATCAAGGQRIESGLDLDGNGELSDDEVTDVQTVCAGNANLSVDMVARYQSGKYAVSAAEIVDFHAPSAQVFVVNAQSGKVDVIDASTVTGEKASDPINLNNLTKATELDVAADVNQPNLGGVNSLAIHGDLMAVAIERGDGAGNKKQANGFIAIYQIDEEGNPTYVKAIEAGALPDNVVFTPDGSKILVANEGEPNAIYDLDPLGTVSVIEVTNGMAADTATHIDFSEFNVGGAREAELSPMVKINGPDSSVAEDLEPEYIAVSQDSQTAYVALQENNAVAVIDLSDNSIKGIQALGMKDYGLAHNAIDASDKDDAVNIRTWEGVYGLYQPDMIASYSWKGSNFLVTANEGDAREYDGFTEEFRAGDYDYDLGEGDYKVCESHPNFEVVKDKTQLARYKVTSSMGYDATNNCYSKIVGYGGRSFSIWDDNGNQVFDSGSDFERITASILGSNFNNTNDENKGDNRSDDKGPEPEAVVVGQVGDKLYAFVGLERVGGFMIYDVTNPFDVSFVDYIVDRDFEVTFAVDDGEILEGDPSVAGDLGPEGMKFVPAMYSMTGKPLLIIGSEVSGTTSIYQLDLK</sequence>
<gene>
    <name evidence="4" type="ORF">GCM10007895_17630</name>
</gene>
<evidence type="ECO:0000256" key="1">
    <source>
        <dbReference type="SAM" id="MobiDB-lite"/>
    </source>
</evidence>
<organism evidence="4 5">
    <name type="scientific">Paraferrimonas sedimenticola</name>
    <dbReference type="NCBI Taxonomy" id="375674"/>
    <lineage>
        <taxon>Bacteria</taxon>
        <taxon>Pseudomonadati</taxon>
        <taxon>Pseudomonadota</taxon>
        <taxon>Gammaproteobacteria</taxon>
        <taxon>Alteromonadales</taxon>
        <taxon>Ferrimonadaceae</taxon>
        <taxon>Paraferrimonas</taxon>
    </lineage>
</organism>
<evidence type="ECO:0000313" key="5">
    <source>
        <dbReference type="Proteomes" id="UP001161422"/>
    </source>
</evidence>
<feature type="domain" description="Choice-of-anchor I" evidence="2">
    <location>
        <begin position="105"/>
        <end position="626"/>
    </location>
</feature>
<dbReference type="Pfam" id="PF23657">
    <property type="entry name" value="DUF7151"/>
    <property type="match status" value="1"/>
</dbReference>
<dbReference type="InterPro" id="IPR055188">
    <property type="entry name" value="Choice_anch_I"/>
</dbReference>
<feature type="compositionally biased region" description="Basic and acidic residues" evidence="1">
    <location>
        <begin position="509"/>
        <end position="523"/>
    </location>
</feature>
<dbReference type="PANTHER" id="PTHR46928:SF1">
    <property type="entry name" value="MESENCHYME-SPECIFIC CELL SURFACE GLYCOPROTEIN"/>
    <property type="match status" value="1"/>
</dbReference>
<dbReference type="PANTHER" id="PTHR46928">
    <property type="entry name" value="MESENCHYME-SPECIFIC CELL SURFACE GLYCOPROTEIN"/>
    <property type="match status" value="1"/>
</dbReference>
<dbReference type="Gene3D" id="2.130.10.10">
    <property type="entry name" value="YVTN repeat-like/Quinoprotein amine dehydrogenase"/>
    <property type="match status" value="1"/>
</dbReference>
<dbReference type="NCBIfam" id="NF038117">
    <property type="entry name" value="choice_anch_I"/>
    <property type="match status" value="1"/>
</dbReference>
<dbReference type="SUPFAM" id="SSF50969">
    <property type="entry name" value="YVTN repeat-like/Quinoprotein amine dehydrogenase"/>
    <property type="match status" value="1"/>
</dbReference>
<feature type="region of interest" description="Disordered" evidence="1">
    <location>
        <begin position="503"/>
        <end position="524"/>
    </location>
</feature>
<dbReference type="Pfam" id="PF22494">
    <property type="entry name" value="choice_anch_I"/>
    <property type="match status" value="1"/>
</dbReference>
<evidence type="ECO:0000313" key="4">
    <source>
        <dbReference type="EMBL" id="GLP96457.1"/>
    </source>
</evidence>
<evidence type="ECO:0000259" key="3">
    <source>
        <dbReference type="Pfam" id="PF23657"/>
    </source>
</evidence>